<dbReference type="EMBL" id="LGCM01000065">
    <property type="protein sequence ID" value="KPL75801.1"/>
    <property type="molecule type" value="Genomic_DNA"/>
</dbReference>
<dbReference type="Proteomes" id="UP000050501">
    <property type="component" value="Unassembled WGS sequence"/>
</dbReference>
<proteinExistence type="predicted"/>
<dbReference type="InterPro" id="IPR001214">
    <property type="entry name" value="SET_dom"/>
</dbReference>
<dbReference type="InterPro" id="IPR003616">
    <property type="entry name" value="Post-SET_dom"/>
</dbReference>
<evidence type="ECO:0000313" key="4">
    <source>
        <dbReference type="EMBL" id="KPL75801.1"/>
    </source>
</evidence>
<feature type="domain" description="Post-SET" evidence="3">
    <location>
        <begin position="83"/>
        <end position="99"/>
    </location>
</feature>
<accession>A0A0P6X8M2</accession>
<evidence type="ECO:0000256" key="1">
    <source>
        <dbReference type="ARBA" id="ARBA00022679"/>
    </source>
</evidence>
<evidence type="ECO:0000259" key="3">
    <source>
        <dbReference type="PROSITE" id="PS50868"/>
    </source>
</evidence>
<evidence type="ECO:0000313" key="5">
    <source>
        <dbReference type="Proteomes" id="UP000050501"/>
    </source>
</evidence>
<dbReference type="Gene3D" id="2.170.270.10">
    <property type="entry name" value="SET domain"/>
    <property type="match status" value="1"/>
</dbReference>
<keyword evidence="5" id="KW-1185">Reference proteome</keyword>
<reference evidence="4 5" key="1">
    <citation type="submission" date="2015-07" db="EMBL/GenBank/DDBJ databases">
        <title>Genome sequence of Levilinea saccharolytica DSM 16555.</title>
        <authorList>
            <person name="Hemp J."/>
            <person name="Ward L.M."/>
            <person name="Pace L.A."/>
            <person name="Fischer W.W."/>
        </authorList>
    </citation>
    <scope>NUCLEOTIDE SEQUENCE [LARGE SCALE GENOMIC DNA]</scope>
    <source>
        <strain evidence="4 5">KIBI-1</strain>
    </source>
</reference>
<keyword evidence="2" id="KW-0949">S-adenosyl-L-methionine</keyword>
<dbReference type="STRING" id="229921.ADN01_18005"/>
<keyword evidence="1" id="KW-0808">Transferase</keyword>
<gene>
    <name evidence="4" type="ORF">ADN01_18005</name>
</gene>
<sequence>MVYTQADLRAGKANPESIAVLERDLYLADPADAALADEYFLNHSCDPNAWMLDAVTLAARRPIAAGEEITADYALWLFEQDWSLDPCRCGSPLCRGRVTSQDWQRPELQSRYAGHFTPFLNRLIQRCQRTAR</sequence>
<dbReference type="InterPro" id="IPR046341">
    <property type="entry name" value="SET_dom_sf"/>
</dbReference>
<comment type="caution">
    <text evidence="4">The sequence shown here is derived from an EMBL/GenBank/DDBJ whole genome shotgun (WGS) entry which is preliminary data.</text>
</comment>
<dbReference type="PROSITE" id="PS50868">
    <property type="entry name" value="POST_SET"/>
    <property type="match status" value="1"/>
</dbReference>
<organism evidence="4 5">
    <name type="scientific">Levilinea saccharolytica</name>
    <dbReference type="NCBI Taxonomy" id="229921"/>
    <lineage>
        <taxon>Bacteria</taxon>
        <taxon>Bacillati</taxon>
        <taxon>Chloroflexota</taxon>
        <taxon>Anaerolineae</taxon>
        <taxon>Anaerolineales</taxon>
        <taxon>Anaerolineaceae</taxon>
        <taxon>Levilinea</taxon>
    </lineage>
</organism>
<name>A0A0P6X8M2_9CHLR</name>
<evidence type="ECO:0000256" key="2">
    <source>
        <dbReference type="ARBA" id="ARBA00022691"/>
    </source>
</evidence>
<dbReference type="GO" id="GO:0016740">
    <property type="term" value="F:transferase activity"/>
    <property type="evidence" value="ECO:0007669"/>
    <property type="project" value="UniProtKB-KW"/>
</dbReference>
<dbReference type="Pfam" id="PF00856">
    <property type="entry name" value="SET"/>
    <property type="match status" value="1"/>
</dbReference>
<protein>
    <recommendedName>
        <fullName evidence="3">Post-SET domain-containing protein</fullName>
    </recommendedName>
</protein>
<dbReference type="AlphaFoldDB" id="A0A0P6X8M2"/>
<dbReference type="SUPFAM" id="SSF82199">
    <property type="entry name" value="SET domain"/>
    <property type="match status" value="1"/>
</dbReference>